<evidence type="ECO:0000313" key="2">
    <source>
        <dbReference type="EMBL" id="OXE24562.1"/>
    </source>
</evidence>
<evidence type="ECO:0000313" key="3">
    <source>
        <dbReference type="Proteomes" id="UP000214596"/>
    </source>
</evidence>
<evidence type="ECO:0000259" key="1">
    <source>
        <dbReference type="Pfam" id="PF19116"/>
    </source>
</evidence>
<dbReference type="Proteomes" id="UP000214596">
    <property type="component" value="Unassembled WGS sequence"/>
</dbReference>
<protein>
    <recommendedName>
        <fullName evidence="1">DUF5801 domain-containing protein</fullName>
    </recommendedName>
</protein>
<gene>
    <name evidence="2" type="ORF">CA163_37420</name>
</gene>
<organism evidence="2 3">
    <name type="scientific">Vibrio parahaemolyticus</name>
    <dbReference type="NCBI Taxonomy" id="670"/>
    <lineage>
        <taxon>Bacteria</taxon>
        <taxon>Pseudomonadati</taxon>
        <taxon>Pseudomonadota</taxon>
        <taxon>Gammaproteobacteria</taxon>
        <taxon>Vibrionales</taxon>
        <taxon>Vibrionaceae</taxon>
        <taxon>Vibrio</taxon>
    </lineage>
</organism>
<feature type="non-terminal residue" evidence="2">
    <location>
        <position position="1"/>
    </location>
</feature>
<dbReference type="AlphaFoldDB" id="A0A227IPR6"/>
<feature type="non-terminal residue" evidence="2">
    <location>
        <position position="81"/>
    </location>
</feature>
<dbReference type="EMBL" id="NIXT01005116">
    <property type="protein sequence ID" value="OXE24562.1"/>
    <property type="molecule type" value="Genomic_DNA"/>
</dbReference>
<dbReference type="Pfam" id="PF19116">
    <property type="entry name" value="DUF5801"/>
    <property type="match status" value="1"/>
</dbReference>
<dbReference type="InterPro" id="IPR043824">
    <property type="entry name" value="DUF5801"/>
</dbReference>
<dbReference type="NCBIfam" id="TIGR03660">
    <property type="entry name" value="T1SS_rpt_143"/>
    <property type="match status" value="1"/>
</dbReference>
<sequence>QGITVNSQEVVFELTLNASNNSYEFDLRKALDHPDGNQQNNIIIELPITVTDGDGDVSPVFTLPITVVDDVPVVTNIDRLQ</sequence>
<proteinExistence type="predicted"/>
<comment type="caution">
    <text evidence="2">The sequence shown here is derived from an EMBL/GenBank/DDBJ whole genome shotgun (WGS) entry which is preliminary data.</text>
</comment>
<reference evidence="2 3" key="1">
    <citation type="journal article" date="2017" name="Appl. Environ. Microbiol.">
        <title>Parallel evolution of two clades of a major Atlantic endemic Vibrio parahaemolyticus pathogen lineage by independent acquisition of related pathogenicity islands.</title>
        <authorList>
            <person name="Xu F."/>
            <person name="Gonzalez-Escalona N."/>
            <person name="Drees K.P."/>
            <person name="Sebra R.P."/>
            <person name="Cooper V.S."/>
            <person name="Jones S.H."/>
            <person name="Whistler C.A."/>
        </authorList>
    </citation>
    <scope>NUCLEOTIDE SEQUENCE [LARGE SCALE GENOMIC DNA]</scope>
    <source>
        <strain evidence="2 3">MAVP-3</strain>
    </source>
</reference>
<feature type="domain" description="DUF5801" evidence="1">
    <location>
        <begin position="2"/>
        <end position="57"/>
    </location>
</feature>
<name>A0A227IPR6_VIBPH</name>
<dbReference type="InterPro" id="IPR019959">
    <property type="entry name" value="T1SS-143_rpt-cont_dom"/>
</dbReference>
<accession>A0A227IPR6</accession>